<dbReference type="EMBL" id="CP093428">
    <property type="protein sequence ID" value="WGK92337.1"/>
    <property type="molecule type" value="Genomic_DNA"/>
</dbReference>
<keyword evidence="2" id="KW-0732">Signal</keyword>
<gene>
    <name evidence="3" type="ORF">MOQ58_09115</name>
</gene>
<protein>
    <submittedName>
        <fullName evidence="3">Uncharacterized protein</fullName>
    </submittedName>
</protein>
<feature type="region of interest" description="Disordered" evidence="1">
    <location>
        <begin position="33"/>
        <end position="63"/>
    </location>
</feature>
<organism evidence="3 4">
    <name type="scientific">Pseudomonas migulae</name>
    <dbReference type="NCBI Taxonomy" id="78543"/>
    <lineage>
        <taxon>Bacteria</taxon>
        <taxon>Pseudomonadati</taxon>
        <taxon>Pseudomonadota</taxon>
        <taxon>Gammaproteobacteria</taxon>
        <taxon>Pseudomonadales</taxon>
        <taxon>Pseudomonadaceae</taxon>
        <taxon>Pseudomonas</taxon>
    </lineage>
</organism>
<name>A0ABY8N268_9PSED</name>
<evidence type="ECO:0000256" key="2">
    <source>
        <dbReference type="SAM" id="SignalP"/>
    </source>
</evidence>
<proteinExistence type="predicted"/>
<evidence type="ECO:0000313" key="4">
    <source>
        <dbReference type="Proteomes" id="UP001243713"/>
    </source>
</evidence>
<dbReference type="Proteomes" id="UP001243713">
    <property type="component" value="Chromosome"/>
</dbReference>
<dbReference type="RefSeq" id="WP_280163366.1">
    <property type="nucleotide sequence ID" value="NZ_CP093428.1"/>
</dbReference>
<feature type="chain" id="PRO_5045819463" evidence="2">
    <location>
        <begin position="22"/>
        <end position="265"/>
    </location>
</feature>
<feature type="compositionally biased region" description="Basic and acidic residues" evidence="1">
    <location>
        <begin position="153"/>
        <end position="163"/>
    </location>
</feature>
<reference evidence="3 4" key="1">
    <citation type="submission" date="2022-03" db="EMBL/GenBank/DDBJ databases">
        <title>Plant growth promoting endophytes with ACC deaminase activity.</title>
        <authorList>
            <person name="Charles T."/>
            <person name="Van Dyk A."/>
            <person name="Cheng J."/>
            <person name="Heil J."/>
        </authorList>
    </citation>
    <scope>NUCLEOTIDE SEQUENCE [LARGE SCALE GENOMIC DNA]</scope>
    <source>
        <strain evidence="3 4">8R6</strain>
    </source>
</reference>
<feature type="region of interest" description="Disordered" evidence="1">
    <location>
        <begin position="139"/>
        <end position="168"/>
    </location>
</feature>
<feature type="region of interest" description="Disordered" evidence="1">
    <location>
        <begin position="244"/>
        <end position="265"/>
    </location>
</feature>
<feature type="compositionally biased region" description="Basic and acidic residues" evidence="1">
    <location>
        <begin position="250"/>
        <end position="265"/>
    </location>
</feature>
<accession>A0ABY8N268</accession>
<evidence type="ECO:0000256" key="1">
    <source>
        <dbReference type="SAM" id="MobiDB-lite"/>
    </source>
</evidence>
<sequence length="265" mass="30062">MKISRLALYSALCCFGLNAYANEASIIIPKYGGQSGASSLSGETKQERSERRHKAREQKAAEHEKKVAYYRSNYDPCVYSDEMRKLSMDALFDDVDITDIKCSKEQEDALMEKRVAAERKRISDEKKKISDEKRKIVAEKNKASAEKNNVVAEKSKTEPEKQKTQNKQVYSYVKTSSFKSPVGANTQEEALRALNKDIDKAEQDASKPFLNHISGKITDRPAPTCKIGEHQKKWWCESTVTFSGQTYSDPAKEKQATRTTKVQER</sequence>
<evidence type="ECO:0000313" key="3">
    <source>
        <dbReference type="EMBL" id="WGK92337.1"/>
    </source>
</evidence>
<feature type="signal peptide" evidence="2">
    <location>
        <begin position="1"/>
        <end position="21"/>
    </location>
</feature>
<keyword evidence="4" id="KW-1185">Reference proteome</keyword>